<dbReference type="Proteomes" id="UP000703590">
    <property type="component" value="Unassembled WGS sequence"/>
</dbReference>
<dbReference type="Gene3D" id="3.40.50.300">
    <property type="entry name" value="P-loop containing nucleotide triphosphate hydrolases"/>
    <property type="match status" value="1"/>
</dbReference>
<evidence type="ECO:0000256" key="4">
    <source>
        <dbReference type="ARBA" id="ARBA00022490"/>
    </source>
</evidence>
<protein>
    <recommendedName>
        <fullName evidence="3">tRNA threonylcarbamoyladenosine biosynthesis protein TsaE</fullName>
    </recommendedName>
    <alternativeName>
        <fullName evidence="10">t(6)A37 threonylcarbamoyladenosine biosynthesis protein TsaE</fullName>
    </alternativeName>
</protein>
<evidence type="ECO:0000256" key="7">
    <source>
        <dbReference type="ARBA" id="ARBA00022741"/>
    </source>
</evidence>
<evidence type="ECO:0000313" key="11">
    <source>
        <dbReference type="EMBL" id="MBN2965358.1"/>
    </source>
</evidence>
<evidence type="ECO:0000256" key="2">
    <source>
        <dbReference type="ARBA" id="ARBA00007599"/>
    </source>
</evidence>
<name>A0ABS2WUM8_9BACT</name>
<evidence type="ECO:0000256" key="10">
    <source>
        <dbReference type="ARBA" id="ARBA00032441"/>
    </source>
</evidence>
<keyword evidence="4" id="KW-0963">Cytoplasm</keyword>
<organism evidence="11 12">
    <name type="scientific">Sulfurospirillum tamanense</name>
    <dbReference type="NCBI Taxonomy" id="2813362"/>
    <lineage>
        <taxon>Bacteria</taxon>
        <taxon>Pseudomonadati</taxon>
        <taxon>Campylobacterota</taxon>
        <taxon>Epsilonproteobacteria</taxon>
        <taxon>Campylobacterales</taxon>
        <taxon>Sulfurospirillaceae</taxon>
        <taxon>Sulfurospirillum</taxon>
    </lineage>
</organism>
<dbReference type="NCBIfam" id="TIGR00150">
    <property type="entry name" value="T6A_YjeE"/>
    <property type="match status" value="1"/>
</dbReference>
<dbReference type="SUPFAM" id="SSF52540">
    <property type="entry name" value="P-loop containing nucleoside triphosphate hydrolases"/>
    <property type="match status" value="1"/>
</dbReference>
<comment type="subcellular location">
    <subcellularLocation>
        <location evidence="1">Cytoplasm</location>
    </subcellularLocation>
</comment>
<keyword evidence="7" id="KW-0547">Nucleotide-binding</keyword>
<reference evidence="12" key="1">
    <citation type="submission" date="2021-02" db="EMBL/GenBank/DDBJ databases">
        <title>Sulfurospirillum tamanensis sp. nov.</title>
        <authorList>
            <person name="Merkel A.Y."/>
        </authorList>
    </citation>
    <scope>NUCLEOTIDE SEQUENCE [LARGE SCALE GENOMIC DNA]</scope>
    <source>
        <strain evidence="12">T05b</strain>
    </source>
</reference>
<sequence length="138" mass="15292">MKQTFTCKLEGVDAVATVLANALKNGGILLLEGTLASGKTTLTKALAKALHVKAPVSSPTFSIMQNYEDTLFHYDIYQSGLNGFLHQGLLEQLTFSGVHVIEWADEKFVRMLRGVGLDFIMVKITVLENKRHYEVTYA</sequence>
<dbReference type="Pfam" id="PF02367">
    <property type="entry name" value="TsaE"/>
    <property type="match status" value="1"/>
</dbReference>
<keyword evidence="6" id="KW-0479">Metal-binding</keyword>
<comment type="caution">
    <text evidence="11">The sequence shown here is derived from an EMBL/GenBank/DDBJ whole genome shotgun (WGS) entry which is preliminary data.</text>
</comment>
<dbReference type="PANTHER" id="PTHR33540">
    <property type="entry name" value="TRNA THREONYLCARBAMOYLADENOSINE BIOSYNTHESIS PROTEIN TSAE"/>
    <property type="match status" value="1"/>
</dbReference>
<evidence type="ECO:0000256" key="5">
    <source>
        <dbReference type="ARBA" id="ARBA00022694"/>
    </source>
</evidence>
<keyword evidence="12" id="KW-1185">Reference proteome</keyword>
<evidence type="ECO:0000256" key="3">
    <source>
        <dbReference type="ARBA" id="ARBA00019010"/>
    </source>
</evidence>
<dbReference type="EMBL" id="JAFHKK010000034">
    <property type="protein sequence ID" value="MBN2965358.1"/>
    <property type="molecule type" value="Genomic_DNA"/>
</dbReference>
<dbReference type="InterPro" id="IPR027417">
    <property type="entry name" value="P-loop_NTPase"/>
</dbReference>
<evidence type="ECO:0000256" key="8">
    <source>
        <dbReference type="ARBA" id="ARBA00022840"/>
    </source>
</evidence>
<accession>A0ABS2WUM8</accession>
<dbReference type="PANTHER" id="PTHR33540:SF2">
    <property type="entry name" value="TRNA THREONYLCARBAMOYLADENOSINE BIOSYNTHESIS PROTEIN TSAE"/>
    <property type="match status" value="1"/>
</dbReference>
<keyword evidence="9" id="KW-0460">Magnesium</keyword>
<keyword evidence="5" id="KW-0819">tRNA processing</keyword>
<gene>
    <name evidence="11" type="primary">tsaE</name>
    <name evidence="11" type="ORF">JWV37_11250</name>
</gene>
<proteinExistence type="inferred from homology"/>
<reference evidence="11 12" key="3">
    <citation type="submission" date="2021-02" db="EMBL/GenBank/DDBJ databases">
        <authorList>
            <person name="Merkel A.Y."/>
        </authorList>
    </citation>
    <scope>NUCLEOTIDE SEQUENCE [LARGE SCALE GENOMIC DNA]</scope>
    <source>
        <strain evidence="11 12">T05b</strain>
    </source>
</reference>
<comment type="similarity">
    <text evidence="2">Belongs to the TsaE family.</text>
</comment>
<evidence type="ECO:0000256" key="6">
    <source>
        <dbReference type="ARBA" id="ARBA00022723"/>
    </source>
</evidence>
<dbReference type="RefSeq" id="WP_205459920.1">
    <property type="nucleotide sequence ID" value="NZ_JAFHKK010000034.1"/>
</dbReference>
<evidence type="ECO:0000256" key="1">
    <source>
        <dbReference type="ARBA" id="ARBA00004496"/>
    </source>
</evidence>
<dbReference type="InterPro" id="IPR003442">
    <property type="entry name" value="T6A_TsaE"/>
</dbReference>
<evidence type="ECO:0000313" key="12">
    <source>
        <dbReference type="Proteomes" id="UP000703590"/>
    </source>
</evidence>
<keyword evidence="8" id="KW-0067">ATP-binding</keyword>
<reference evidence="11 12" key="2">
    <citation type="submission" date="2021-02" db="EMBL/GenBank/DDBJ databases">
        <title>Sulfurospirillum tamanensis sp. nov.</title>
        <authorList>
            <person name="Frolova A."/>
            <person name="Merkel A."/>
            <person name="Slobodkin A."/>
        </authorList>
    </citation>
    <scope>NUCLEOTIDE SEQUENCE [LARGE SCALE GENOMIC DNA]</scope>
    <source>
        <strain evidence="11 12">T05b</strain>
    </source>
</reference>
<evidence type="ECO:0000256" key="9">
    <source>
        <dbReference type="ARBA" id="ARBA00022842"/>
    </source>
</evidence>